<organism evidence="2 3">
    <name type="scientific">Cytobacillus firmus</name>
    <name type="common">Bacillus firmus</name>
    <dbReference type="NCBI Taxonomy" id="1399"/>
    <lineage>
        <taxon>Bacteria</taxon>
        <taxon>Bacillati</taxon>
        <taxon>Bacillota</taxon>
        <taxon>Bacilli</taxon>
        <taxon>Bacillales</taxon>
        <taxon>Bacillaceae</taxon>
        <taxon>Cytobacillus</taxon>
    </lineage>
</organism>
<reference evidence="2 3" key="1">
    <citation type="journal article" date="2020" name="G3 (Bethesda)">
        <title>Whole Genome Sequencing and Comparative Genomics of Two Nematicidal Bacillus Strains Reveals a Wide Range of Possible Virulence Factors.</title>
        <authorList>
            <person name="Susic N."/>
            <person name="Janezic S."/>
            <person name="Rupnik M."/>
            <person name="Geric Stare B."/>
        </authorList>
    </citation>
    <scope>NUCLEOTIDE SEQUENCE [LARGE SCALE GENOMIC DNA]</scope>
    <source>
        <strain evidence="2 3">I-1582</strain>
    </source>
</reference>
<comment type="caution">
    <text evidence="2">The sequence shown here is derived from an EMBL/GenBank/DDBJ whole genome shotgun (WGS) entry which is preliminary data.</text>
</comment>
<dbReference type="Proteomes" id="UP000465778">
    <property type="component" value="Unassembled WGS sequence"/>
</dbReference>
<protein>
    <submittedName>
        <fullName evidence="2">Uncharacterized protein</fullName>
    </submittedName>
</protein>
<evidence type="ECO:0000256" key="1">
    <source>
        <dbReference type="SAM" id="MobiDB-lite"/>
    </source>
</evidence>
<evidence type="ECO:0000313" key="2">
    <source>
        <dbReference type="EMBL" id="KAF0821301.1"/>
    </source>
</evidence>
<evidence type="ECO:0000313" key="3">
    <source>
        <dbReference type="Proteomes" id="UP000465778"/>
    </source>
</evidence>
<name>A0A380X981_CYTFI</name>
<gene>
    <name evidence="2" type="ORF">KIS1582_4996</name>
</gene>
<sequence>MTNGEPSTITIILPCNKQSTSNSGLDVSAESGKMDYNLMH</sequence>
<feature type="compositionally biased region" description="Polar residues" evidence="1">
    <location>
        <begin position="1"/>
        <end position="25"/>
    </location>
</feature>
<dbReference type="EMBL" id="VDEM01000126">
    <property type="protein sequence ID" value="KAF0821301.1"/>
    <property type="molecule type" value="Genomic_DNA"/>
</dbReference>
<proteinExistence type="predicted"/>
<feature type="region of interest" description="Disordered" evidence="1">
    <location>
        <begin position="1"/>
        <end position="40"/>
    </location>
</feature>
<dbReference type="AlphaFoldDB" id="A0A380X981"/>
<accession>A0A380X981</accession>